<feature type="domain" description="Thioredoxin" evidence="6">
    <location>
        <begin position="3"/>
        <end position="147"/>
    </location>
</feature>
<evidence type="ECO:0000256" key="4">
    <source>
        <dbReference type="ARBA" id="ARBA00023157"/>
    </source>
</evidence>
<dbReference type="GO" id="GO:0016209">
    <property type="term" value="F:antioxidant activity"/>
    <property type="evidence" value="ECO:0007669"/>
    <property type="project" value="InterPro"/>
</dbReference>
<dbReference type="GO" id="GO:0016491">
    <property type="term" value="F:oxidoreductase activity"/>
    <property type="evidence" value="ECO:0007669"/>
    <property type="project" value="InterPro"/>
</dbReference>
<dbReference type="PROSITE" id="PS51352">
    <property type="entry name" value="THIOREDOXIN_2"/>
    <property type="match status" value="1"/>
</dbReference>
<proteinExistence type="predicted"/>
<dbReference type="OrthoDB" id="9796554at2"/>
<sequence length="151" mass="16199">MDPGAREKAPALAGEDLDGRAVSLAGFHGQVVVLNVWGSWCAPCRAEADDLERLSRQTRGEGVRFLGINTRDRDRAAAQSFVRAHEVSFPSLHDPDGELLLRFPPAALNPQAIPSTLVIDRRGRIAVSIGGAVTAGQLRPLLDRVVEEGEG</sequence>
<dbReference type="RefSeq" id="WP_051902700.1">
    <property type="nucleotide sequence ID" value="NZ_BNEE01000002.1"/>
</dbReference>
<name>A0A919LAY3_9ACTN</name>
<dbReference type="Pfam" id="PF00578">
    <property type="entry name" value="AhpC-TSA"/>
    <property type="match status" value="1"/>
</dbReference>
<evidence type="ECO:0000256" key="2">
    <source>
        <dbReference type="ARBA" id="ARBA00022748"/>
    </source>
</evidence>
<dbReference type="PROSITE" id="PS00194">
    <property type="entry name" value="THIOREDOXIN_1"/>
    <property type="match status" value="1"/>
</dbReference>
<dbReference type="InterPro" id="IPR050553">
    <property type="entry name" value="Thioredoxin_ResA/DsbE_sf"/>
</dbReference>
<dbReference type="PANTHER" id="PTHR42852:SF6">
    <property type="entry name" value="THIOL:DISULFIDE INTERCHANGE PROTEIN DSBE"/>
    <property type="match status" value="1"/>
</dbReference>
<dbReference type="SUPFAM" id="SSF52833">
    <property type="entry name" value="Thioredoxin-like"/>
    <property type="match status" value="1"/>
</dbReference>
<evidence type="ECO:0000256" key="5">
    <source>
        <dbReference type="ARBA" id="ARBA00023284"/>
    </source>
</evidence>
<accession>A0A919LAY3</accession>
<gene>
    <name evidence="7" type="ORF">Sxan_00500</name>
</gene>
<evidence type="ECO:0000313" key="7">
    <source>
        <dbReference type="EMBL" id="GHI82686.1"/>
    </source>
</evidence>
<evidence type="ECO:0000313" key="8">
    <source>
        <dbReference type="Proteomes" id="UP000600026"/>
    </source>
</evidence>
<dbReference type="EMBL" id="BNEE01000002">
    <property type="protein sequence ID" value="GHI82686.1"/>
    <property type="molecule type" value="Genomic_DNA"/>
</dbReference>
<dbReference type="InterPro" id="IPR013766">
    <property type="entry name" value="Thioredoxin_domain"/>
</dbReference>
<organism evidence="7 8">
    <name type="scientific">Streptomyces xanthophaeus</name>
    <dbReference type="NCBI Taxonomy" id="67385"/>
    <lineage>
        <taxon>Bacteria</taxon>
        <taxon>Bacillati</taxon>
        <taxon>Actinomycetota</taxon>
        <taxon>Actinomycetes</taxon>
        <taxon>Kitasatosporales</taxon>
        <taxon>Streptomycetaceae</taxon>
        <taxon>Streptomyces</taxon>
    </lineage>
</organism>
<dbReference type="AlphaFoldDB" id="A0A919LAY3"/>
<keyword evidence="3" id="KW-0735">Signal-anchor</keyword>
<dbReference type="Gene3D" id="3.40.30.10">
    <property type="entry name" value="Glutaredoxin"/>
    <property type="match status" value="1"/>
</dbReference>
<dbReference type="CDD" id="cd02966">
    <property type="entry name" value="TlpA_like_family"/>
    <property type="match status" value="1"/>
</dbReference>
<keyword evidence="8" id="KW-1185">Reference proteome</keyword>
<dbReference type="GO" id="GO:0030313">
    <property type="term" value="C:cell envelope"/>
    <property type="evidence" value="ECO:0007669"/>
    <property type="project" value="UniProtKB-SubCell"/>
</dbReference>
<dbReference type="PANTHER" id="PTHR42852">
    <property type="entry name" value="THIOL:DISULFIDE INTERCHANGE PROTEIN DSBE"/>
    <property type="match status" value="1"/>
</dbReference>
<keyword evidence="2" id="KW-0201">Cytochrome c-type biogenesis</keyword>
<dbReference type="InterPro" id="IPR017937">
    <property type="entry name" value="Thioredoxin_CS"/>
</dbReference>
<keyword evidence="3" id="KW-0812">Transmembrane</keyword>
<dbReference type="InterPro" id="IPR036249">
    <property type="entry name" value="Thioredoxin-like_sf"/>
</dbReference>
<evidence type="ECO:0000256" key="1">
    <source>
        <dbReference type="ARBA" id="ARBA00004196"/>
    </source>
</evidence>
<protein>
    <recommendedName>
        <fullName evidence="6">Thioredoxin domain-containing protein</fullName>
    </recommendedName>
</protein>
<reference evidence="7" key="1">
    <citation type="submission" date="2020-09" db="EMBL/GenBank/DDBJ databases">
        <title>Whole genome shotgun sequence of Streptomyces xanthophaeus NBRC 12829.</title>
        <authorList>
            <person name="Komaki H."/>
            <person name="Tamura T."/>
        </authorList>
    </citation>
    <scope>NUCLEOTIDE SEQUENCE</scope>
    <source>
        <strain evidence="7">NBRC 12829</strain>
    </source>
</reference>
<dbReference type="InterPro" id="IPR000866">
    <property type="entry name" value="AhpC/TSA"/>
</dbReference>
<keyword evidence="4" id="KW-1015">Disulfide bond</keyword>
<comment type="subcellular location">
    <subcellularLocation>
        <location evidence="1">Cell envelope</location>
    </subcellularLocation>
</comment>
<evidence type="ECO:0000256" key="3">
    <source>
        <dbReference type="ARBA" id="ARBA00022968"/>
    </source>
</evidence>
<dbReference type="Proteomes" id="UP000600026">
    <property type="component" value="Unassembled WGS sequence"/>
</dbReference>
<keyword evidence="5" id="KW-0676">Redox-active center</keyword>
<evidence type="ECO:0000259" key="6">
    <source>
        <dbReference type="PROSITE" id="PS51352"/>
    </source>
</evidence>
<dbReference type="GO" id="GO:0017004">
    <property type="term" value="P:cytochrome complex assembly"/>
    <property type="evidence" value="ECO:0007669"/>
    <property type="project" value="UniProtKB-KW"/>
</dbReference>
<comment type="caution">
    <text evidence="7">The sequence shown here is derived from an EMBL/GenBank/DDBJ whole genome shotgun (WGS) entry which is preliminary data.</text>
</comment>